<evidence type="ECO:0000313" key="1">
    <source>
        <dbReference type="EMBL" id="BAH73831.1"/>
    </source>
</evidence>
<name>C4XH63_SOLM1</name>
<dbReference type="KEGG" id="dma:DMR_03400"/>
<dbReference type="EMBL" id="AP010904">
    <property type="protein sequence ID" value="BAH73831.1"/>
    <property type="molecule type" value="Genomic_DNA"/>
</dbReference>
<protein>
    <submittedName>
        <fullName evidence="1">Uncharacterized protein</fullName>
    </submittedName>
</protein>
<dbReference type="AlphaFoldDB" id="C4XH63"/>
<accession>C4XH63</accession>
<dbReference type="STRING" id="573370.DMR_03400"/>
<dbReference type="HOGENOM" id="CLU_2522100_0_0_7"/>
<dbReference type="eggNOG" id="ENOG50338U3">
    <property type="taxonomic scope" value="Bacteria"/>
</dbReference>
<evidence type="ECO:0000313" key="2">
    <source>
        <dbReference type="Proteomes" id="UP000009071"/>
    </source>
</evidence>
<keyword evidence="2" id="KW-1185">Reference proteome</keyword>
<dbReference type="Proteomes" id="UP000009071">
    <property type="component" value="Chromosome"/>
</dbReference>
<sequence>MSKRWCLEVIEGKKMKDSQGIYYYPNPADKRVRMYVRESFGQVEFRLWNREHPEIWERHDWIPYADIEAAAAEYKKRGAGADPLVMYDVNVAKRLLADEG</sequence>
<reference evidence="1 2" key="1">
    <citation type="journal article" date="2009" name="Genome Res.">
        <title>Whole genome sequence of Desulfovibrio magneticus strain RS-1 revealed common gene clusters in magnetotactic bacteria.</title>
        <authorList>
            <person name="Nakazawa H."/>
            <person name="Arakaki A."/>
            <person name="Narita-Yamada S."/>
            <person name="Yashiro I."/>
            <person name="Jinno K."/>
            <person name="Aoki N."/>
            <person name="Tsuruyama A."/>
            <person name="Okamura Y."/>
            <person name="Tanikawa S."/>
            <person name="Fujita N."/>
            <person name="Takeyama H."/>
            <person name="Matsunaga T."/>
        </authorList>
    </citation>
    <scope>NUCLEOTIDE SEQUENCE [LARGE SCALE GENOMIC DNA]</scope>
    <source>
        <strain evidence="2">ATCC 700980 / DSM 13731 / RS-1</strain>
    </source>
</reference>
<proteinExistence type="predicted"/>
<organism evidence="1 2">
    <name type="scientific">Solidesulfovibrio magneticus (strain ATCC 700980 / DSM 13731 / RS-1)</name>
    <name type="common">Desulfovibrio magneticus</name>
    <dbReference type="NCBI Taxonomy" id="573370"/>
    <lineage>
        <taxon>Bacteria</taxon>
        <taxon>Pseudomonadati</taxon>
        <taxon>Thermodesulfobacteriota</taxon>
        <taxon>Desulfovibrionia</taxon>
        <taxon>Desulfovibrionales</taxon>
        <taxon>Desulfovibrionaceae</taxon>
        <taxon>Solidesulfovibrio</taxon>
    </lineage>
</organism>
<gene>
    <name evidence="1" type="ordered locus">DMR_03400</name>
</gene>